<dbReference type="SMART" id="SM00184">
    <property type="entry name" value="RING"/>
    <property type="match status" value="1"/>
</dbReference>
<protein>
    <submittedName>
        <fullName evidence="9">LAMI_0H01684g1_1</fullName>
    </submittedName>
</protein>
<feature type="compositionally biased region" description="Basic residues" evidence="7">
    <location>
        <begin position="23"/>
        <end position="34"/>
    </location>
</feature>
<feature type="compositionally biased region" description="Basic and acidic residues" evidence="7">
    <location>
        <begin position="537"/>
        <end position="552"/>
    </location>
</feature>
<dbReference type="SUPFAM" id="SSF57850">
    <property type="entry name" value="RING/U-box"/>
    <property type="match status" value="1"/>
</dbReference>
<dbReference type="PANTHER" id="PTHR12983">
    <property type="entry name" value="RING FINGER 10 FAMILY MEMBER"/>
    <property type="match status" value="1"/>
</dbReference>
<dbReference type="Proteomes" id="UP000191024">
    <property type="component" value="Chromosome H"/>
</dbReference>
<organism evidence="9 10">
    <name type="scientific">Lachancea mirantina</name>
    <dbReference type="NCBI Taxonomy" id="1230905"/>
    <lineage>
        <taxon>Eukaryota</taxon>
        <taxon>Fungi</taxon>
        <taxon>Dikarya</taxon>
        <taxon>Ascomycota</taxon>
        <taxon>Saccharomycotina</taxon>
        <taxon>Saccharomycetes</taxon>
        <taxon>Saccharomycetales</taxon>
        <taxon>Saccharomycetaceae</taxon>
        <taxon>Lachancea</taxon>
    </lineage>
</organism>
<dbReference type="Pfam" id="PF13445">
    <property type="entry name" value="zf-RING_UBOX"/>
    <property type="match status" value="1"/>
</dbReference>
<dbReference type="PROSITE" id="PS50089">
    <property type="entry name" value="ZF_RING_2"/>
    <property type="match status" value="1"/>
</dbReference>
<evidence type="ECO:0000313" key="10">
    <source>
        <dbReference type="Proteomes" id="UP000191024"/>
    </source>
</evidence>
<keyword evidence="10" id="KW-1185">Reference proteome</keyword>
<dbReference type="InterPro" id="IPR039739">
    <property type="entry name" value="MAG2/RNF10"/>
</dbReference>
<feature type="compositionally biased region" description="Basic residues" evidence="7">
    <location>
        <begin position="43"/>
        <end position="57"/>
    </location>
</feature>
<dbReference type="GO" id="GO:0005737">
    <property type="term" value="C:cytoplasm"/>
    <property type="evidence" value="ECO:0007669"/>
    <property type="project" value="UniProtKB-SubCell"/>
</dbReference>
<evidence type="ECO:0000256" key="5">
    <source>
        <dbReference type="ARBA" id="ARBA00022833"/>
    </source>
</evidence>
<dbReference type="GO" id="GO:0008270">
    <property type="term" value="F:zinc ion binding"/>
    <property type="evidence" value="ECO:0007669"/>
    <property type="project" value="UniProtKB-KW"/>
</dbReference>
<evidence type="ECO:0000256" key="3">
    <source>
        <dbReference type="ARBA" id="ARBA00022723"/>
    </source>
</evidence>
<dbReference type="InterPro" id="IPR013083">
    <property type="entry name" value="Znf_RING/FYVE/PHD"/>
</dbReference>
<dbReference type="OrthoDB" id="302966at2759"/>
<evidence type="ECO:0000313" key="9">
    <source>
        <dbReference type="EMBL" id="SCV02662.1"/>
    </source>
</evidence>
<feature type="compositionally biased region" description="Polar residues" evidence="7">
    <location>
        <begin position="555"/>
        <end position="564"/>
    </location>
</feature>
<feature type="domain" description="RING-type" evidence="8">
    <location>
        <begin position="174"/>
        <end position="226"/>
    </location>
</feature>
<accession>A0A1G4KDS5</accession>
<keyword evidence="5" id="KW-0862">Zinc</keyword>
<keyword evidence="4 6" id="KW-0863">Zinc-finger</keyword>
<evidence type="ECO:0000259" key="8">
    <source>
        <dbReference type="PROSITE" id="PS50089"/>
    </source>
</evidence>
<evidence type="ECO:0000256" key="2">
    <source>
        <dbReference type="ARBA" id="ARBA00022490"/>
    </source>
</evidence>
<feature type="compositionally biased region" description="Polar residues" evidence="7">
    <location>
        <begin position="1"/>
        <end position="12"/>
    </location>
</feature>
<dbReference type="InterPro" id="IPR017907">
    <property type="entry name" value="Znf_RING_CS"/>
</dbReference>
<feature type="region of interest" description="Disordered" evidence="7">
    <location>
        <begin position="1"/>
        <end position="70"/>
    </location>
</feature>
<dbReference type="PROSITE" id="PS00518">
    <property type="entry name" value="ZF_RING_1"/>
    <property type="match status" value="1"/>
</dbReference>
<keyword evidence="3" id="KW-0479">Metal-binding</keyword>
<dbReference type="GO" id="GO:0000976">
    <property type="term" value="F:transcription cis-regulatory region binding"/>
    <property type="evidence" value="ECO:0007669"/>
    <property type="project" value="TreeGrafter"/>
</dbReference>
<dbReference type="EMBL" id="LT598468">
    <property type="protein sequence ID" value="SCV02662.1"/>
    <property type="molecule type" value="Genomic_DNA"/>
</dbReference>
<evidence type="ECO:0000256" key="6">
    <source>
        <dbReference type="PROSITE-ProRule" id="PRU00175"/>
    </source>
</evidence>
<dbReference type="PANTHER" id="PTHR12983:SF9">
    <property type="entry name" value="E3 UBIQUITIN-PROTEIN LIGASE RNF10"/>
    <property type="match status" value="1"/>
</dbReference>
<feature type="region of interest" description="Disordered" evidence="7">
    <location>
        <begin position="533"/>
        <end position="610"/>
    </location>
</feature>
<evidence type="ECO:0000256" key="1">
    <source>
        <dbReference type="ARBA" id="ARBA00004496"/>
    </source>
</evidence>
<dbReference type="Gene3D" id="3.30.40.10">
    <property type="entry name" value="Zinc/RING finger domain, C3HC4 (zinc finger)"/>
    <property type="match status" value="1"/>
</dbReference>
<reference evidence="10" key="1">
    <citation type="submission" date="2016-03" db="EMBL/GenBank/DDBJ databases">
        <authorList>
            <person name="Devillers H."/>
        </authorList>
    </citation>
    <scope>NUCLEOTIDE SEQUENCE [LARGE SCALE GENOMIC DNA]</scope>
</reference>
<dbReference type="InterPro" id="IPR001841">
    <property type="entry name" value="Znf_RING"/>
</dbReference>
<name>A0A1G4KDS5_9SACH</name>
<evidence type="ECO:0000256" key="4">
    <source>
        <dbReference type="ARBA" id="ARBA00022771"/>
    </source>
</evidence>
<gene>
    <name evidence="9" type="ORF">LAMI_0H01684G</name>
</gene>
<keyword evidence="2" id="KW-0963">Cytoplasm</keyword>
<dbReference type="AlphaFoldDB" id="A0A1G4KDS5"/>
<dbReference type="InterPro" id="IPR027370">
    <property type="entry name" value="Znf-RING_euk"/>
</dbReference>
<dbReference type="GO" id="GO:0045944">
    <property type="term" value="P:positive regulation of transcription by RNA polymerase II"/>
    <property type="evidence" value="ECO:0007669"/>
    <property type="project" value="TreeGrafter"/>
</dbReference>
<proteinExistence type="predicted"/>
<comment type="subcellular location">
    <subcellularLocation>
        <location evidence="1">Cytoplasm</location>
    </subcellularLocation>
</comment>
<evidence type="ECO:0000256" key="7">
    <source>
        <dbReference type="SAM" id="MobiDB-lite"/>
    </source>
</evidence>
<sequence length="610" mass="69502">MSSDFVSESTSGKVLDANEAKSRRSSSSRRRNQQKPRLEYKPVKRSRPRKERRRSSGNKHDGPDLESSIQDELTSGNFRARGRKTQISINHLLDFQLPDRKALSADSGSNGQMRRKSKRLEREVVHLHGESFINANFRFLVDDRFEYSEQSLDPNFPIPREKIVRVVAPRGQACPICLSENMVAPCMVACGHLFCLTCLLHFFAITDQESNGYSKRNRHKECPLCSTFVSKERAIPVIFTNAEPQLVFAEVGHVETLQLMCKPHNSMLPLPANLGIDPKSLGNFPSAEMVELAPYCRIMKCGAELALKYYQMDLQNVESQFEQDKSLYDDDGTYAEMARDHIMKSMHQYQVQDVSNVTDRLSNLSLGVGLESYNDSNAFFFYETGFNALTTFYLSPLDVKILLSTFEHYSNFPTSLTAKVENVHYGFVVTEALIQRYKYFGHLPLGSELAFVDLDWRSVDFVPPEVHKRFAAELSQRRRKFNWKQQREDKEKRLYEKKLEKEHAEFFMKENGEVDSPPLCSLSSNPSVPLFSLSDKSTLEPKAQKTGSRMEKTVWGTSIPASQHSDTERTPEDAALEDMLLQMSKDGTQTKKKKKKVVTLLSSGQGRGAF</sequence>